<accession>A0A8X7XVS6</accession>
<proteinExistence type="predicted"/>
<gene>
    <name evidence="2" type="ORF">POTOM_058812</name>
</gene>
<name>A0A8X7XVS6_POPTO</name>
<feature type="compositionally biased region" description="Polar residues" evidence="1">
    <location>
        <begin position="139"/>
        <end position="148"/>
    </location>
</feature>
<dbReference type="Proteomes" id="UP000886885">
    <property type="component" value="Chromosome 19D"/>
</dbReference>
<dbReference type="AlphaFoldDB" id="A0A8X7XVS6"/>
<reference evidence="2" key="1">
    <citation type="journal article" date="2020" name="bioRxiv">
        <title>Hybrid origin of Populus tomentosa Carr. identified through genome sequencing and phylogenomic analysis.</title>
        <authorList>
            <person name="An X."/>
            <person name="Gao K."/>
            <person name="Chen Z."/>
            <person name="Li J."/>
            <person name="Yang X."/>
            <person name="Yang X."/>
            <person name="Zhou J."/>
            <person name="Guo T."/>
            <person name="Zhao T."/>
            <person name="Huang S."/>
            <person name="Miao D."/>
            <person name="Khan W.U."/>
            <person name="Rao P."/>
            <person name="Ye M."/>
            <person name="Lei B."/>
            <person name="Liao W."/>
            <person name="Wang J."/>
            <person name="Ji L."/>
            <person name="Li Y."/>
            <person name="Guo B."/>
            <person name="Mustafa N.S."/>
            <person name="Li S."/>
            <person name="Yun Q."/>
            <person name="Keller S.R."/>
            <person name="Mao J."/>
            <person name="Zhang R."/>
            <person name="Strauss S.H."/>
        </authorList>
    </citation>
    <scope>NUCLEOTIDE SEQUENCE</scope>
    <source>
        <strain evidence="2">GM15</strain>
        <tissue evidence="2">Leaf</tissue>
    </source>
</reference>
<evidence type="ECO:0000313" key="2">
    <source>
        <dbReference type="EMBL" id="KAG6737298.1"/>
    </source>
</evidence>
<dbReference type="EMBL" id="JAAWWB010000038">
    <property type="protein sequence ID" value="KAG6737298.1"/>
    <property type="molecule type" value="Genomic_DNA"/>
</dbReference>
<comment type="caution">
    <text evidence="2">The sequence shown here is derived from an EMBL/GenBank/DDBJ whole genome shotgun (WGS) entry which is preliminary data.</text>
</comment>
<organism evidence="2 3">
    <name type="scientific">Populus tomentosa</name>
    <name type="common">Chinese white poplar</name>
    <dbReference type="NCBI Taxonomy" id="118781"/>
    <lineage>
        <taxon>Eukaryota</taxon>
        <taxon>Viridiplantae</taxon>
        <taxon>Streptophyta</taxon>
        <taxon>Embryophyta</taxon>
        <taxon>Tracheophyta</taxon>
        <taxon>Spermatophyta</taxon>
        <taxon>Magnoliopsida</taxon>
        <taxon>eudicotyledons</taxon>
        <taxon>Gunneridae</taxon>
        <taxon>Pentapetalae</taxon>
        <taxon>rosids</taxon>
        <taxon>fabids</taxon>
        <taxon>Malpighiales</taxon>
        <taxon>Salicaceae</taxon>
        <taxon>Saliceae</taxon>
        <taxon>Populus</taxon>
    </lineage>
</organism>
<evidence type="ECO:0000313" key="3">
    <source>
        <dbReference type="Proteomes" id="UP000886885"/>
    </source>
</evidence>
<keyword evidence="3" id="KW-1185">Reference proteome</keyword>
<protein>
    <submittedName>
        <fullName evidence="2">Uncharacterized protein</fullName>
    </submittedName>
</protein>
<sequence>MLSNLFPFPSIENVSLPPSIIPSSNIHIQVQITPRNDTTDRDTQIQNALDFSDIVVDSNPSSENTSIRESPLDMLPATMRVSFRTRQASSRMQDYVTYNVKYPISRFMSYHQLSPSHSAFFTSISAVQEPKTFHEAQSHESNTQCNWQHTHTNRRRRNENDGGCGDSRSRNCRVGNNSGFEKSRGSSPGVREIRRAKSHWYNLDPNS</sequence>
<feature type="region of interest" description="Disordered" evidence="1">
    <location>
        <begin position="135"/>
        <end position="207"/>
    </location>
</feature>
<evidence type="ECO:0000256" key="1">
    <source>
        <dbReference type="SAM" id="MobiDB-lite"/>
    </source>
</evidence>